<gene>
    <name evidence="2" type="ORF">CGI_10019173</name>
</gene>
<evidence type="ECO:0000256" key="1">
    <source>
        <dbReference type="SAM" id="MobiDB-lite"/>
    </source>
</evidence>
<dbReference type="GO" id="GO:0005634">
    <property type="term" value="C:nucleus"/>
    <property type="evidence" value="ECO:0007669"/>
    <property type="project" value="TreeGrafter"/>
</dbReference>
<feature type="compositionally biased region" description="Polar residues" evidence="1">
    <location>
        <begin position="545"/>
        <end position="555"/>
    </location>
</feature>
<feature type="compositionally biased region" description="Basic and acidic residues" evidence="1">
    <location>
        <begin position="346"/>
        <end position="355"/>
    </location>
</feature>
<proteinExistence type="predicted"/>
<feature type="compositionally biased region" description="Basic and acidic residues" evidence="1">
    <location>
        <begin position="271"/>
        <end position="286"/>
    </location>
</feature>
<dbReference type="InParanoid" id="K1RC94"/>
<dbReference type="GO" id="GO:0006357">
    <property type="term" value="P:regulation of transcription by RNA polymerase II"/>
    <property type="evidence" value="ECO:0007669"/>
    <property type="project" value="InterPro"/>
</dbReference>
<organism evidence="2">
    <name type="scientific">Magallana gigas</name>
    <name type="common">Pacific oyster</name>
    <name type="synonym">Crassostrea gigas</name>
    <dbReference type="NCBI Taxonomy" id="29159"/>
    <lineage>
        <taxon>Eukaryota</taxon>
        <taxon>Metazoa</taxon>
        <taxon>Spiralia</taxon>
        <taxon>Lophotrochozoa</taxon>
        <taxon>Mollusca</taxon>
        <taxon>Bivalvia</taxon>
        <taxon>Autobranchia</taxon>
        <taxon>Pteriomorphia</taxon>
        <taxon>Ostreida</taxon>
        <taxon>Ostreoidea</taxon>
        <taxon>Ostreidae</taxon>
        <taxon>Magallana</taxon>
    </lineage>
</organism>
<feature type="compositionally biased region" description="Basic and acidic residues" evidence="1">
    <location>
        <begin position="317"/>
        <end position="339"/>
    </location>
</feature>
<feature type="compositionally biased region" description="Basic and acidic residues" evidence="1">
    <location>
        <begin position="298"/>
        <end position="309"/>
    </location>
</feature>
<dbReference type="Pfam" id="PF10264">
    <property type="entry name" value="WHD_Storkhead"/>
    <property type="match status" value="1"/>
</dbReference>
<dbReference type="PANTHER" id="PTHR22437:SF0">
    <property type="entry name" value="FI21431P1"/>
    <property type="match status" value="1"/>
</dbReference>
<protein>
    <submittedName>
        <fullName evidence="2">Storkhead-box protein 1</fullName>
    </submittedName>
</protein>
<dbReference type="AlphaFoldDB" id="K1RC94"/>
<reference evidence="2" key="1">
    <citation type="journal article" date="2012" name="Nature">
        <title>The oyster genome reveals stress adaptation and complexity of shell formation.</title>
        <authorList>
            <person name="Zhang G."/>
            <person name="Fang X."/>
            <person name="Guo X."/>
            <person name="Li L."/>
            <person name="Luo R."/>
            <person name="Xu F."/>
            <person name="Yang P."/>
            <person name="Zhang L."/>
            <person name="Wang X."/>
            <person name="Qi H."/>
            <person name="Xiong Z."/>
            <person name="Que H."/>
            <person name="Xie Y."/>
            <person name="Holland P.W."/>
            <person name="Paps J."/>
            <person name="Zhu Y."/>
            <person name="Wu F."/>
            <person name="Chen Y."/>
            <person name="Wang J."/>
            <person name="Peng C."/>
            <person name="Meng J."/>
            <person name="Yang L."/>
            <person name="Liu J."/>
            <person name="Wen B."/>
            <person name="Zhang N."/>
            <person name="Huang Z."/>
            <person name="Zhu Q."/>
            <person name="Feng Y."/>
            <person name="Mount A."/>
            <person name="Hedgecock D."/>
            <person name="Xu Z."/>
            <person name="Liu Y."/>
            <person name="Domazet-Loso T."/>
            <person name="Du Y."/>
            <person name="Sun X."/>
            <person name="Zhang S."/>
            <person name="Liu B."/>
            <person name="Cheng P."/>
            <person name="Jiang X."/>
            <person name="Li J."/>
            <person name="Fan D."/>
            <person name="Wang W."/>
            <person name="Fu W."/>
            <person name="Wang T."/>
            <person name="Wang B."/>
            <person name="Zhang J."/>
            <person name="Peng Z."/>
            <person name="Li Y."/>
            <person name="Li N."/>
            <person name="Wang J."/>
            <person name="Chen M."/>
            <person name="He Y."/>
            <person name="Tan F."/>
            <person name="Song X."/>
            <person name="Zheng Q."/>
            <person name="Huang R."/>
            <person name="Yang H."/>
            <person name="Du X."/>
            <person name="Chen L."/>
            <person name="Yang M."/>
            <person name="Gaffney P.M."/>
            <person name="Wang S."/>
            <person name="Luo L."/>
            <person name="She Z."/>
            <person name="Ming Y."/>
            <person name="Huang W."/>
            <person name="Zhang S."/>
            <person name="Huang B."/>
            <person name="Zhang Y."/>
            <person name="Qu T."/>
            <person name="Ni P."/>
            <person name="Miao G."/>
            <person name="Wang J."/>
            <person name="Wang Q."/>
            <person name="Steinberg C.E."/>
            <person name="Wang H."/>
            <person name="Li N."/>
            <person name="Qian L."/>
            <person name="Zhang G."/>
            <person name="Li Y."/>
            <person name="Yang H."/>
            <person name="Liu X."/>
            <person name="Wang J."/>
            <person name="Yin Y."/>
            <person name="Wang J."/>
        </authorList>
    </citation>
    <scope>NUCLEOTIDE SEQUENCE [LARGE SCALE GENOMIC DNA]</scope>
    <source>
        <strain evidence="2">05x7-T-G4-1.051#20</strain>
    </source>
</reference>
<feature type="region of interest" description="Disordered" evidence="1">
    <location>
        <begin position="503"/>
        <end position="556"/>
    </location>
</feature>
<feature type="compositionally biased region" description="Basic residues" evidence="1">
    <location>
        <begin position="617"/>
        <end position="631"/>
    </location>
</feature>
<dbReference type="OrthoDB" id="10020110at2759"/>
<feature type="region of interest" description="Disordered" evidence="1">
    <location>
        <begin position="271"/>
        <end position="386"/>
    </location>
</feature>
<feature type="compositionally biased region" description="Basic and acidic residues" evidence="1">
    <location>
        <begin position="814"/>
        <end position="827"/>
    </location>
</feature>
<dbReference type="HOGENOM" id="CLU_320860_0_0_1"/>
<sequence length="904" mass="105252">MPNRREEPGIQKQQSVTSRCLAIVLKFENGGKSEVDVNEESCVGKEILDDFKLRNKSCYWNPALLESINSLEYLGFVSPCTVLVGGSDLHLENIRTAWGRRVLNDPTNFSVQSIGDVEGINMEVIPQTQFIPLSEILCMVILDLNNKQVVATLDIIQERLNQCYKGMQIPAPPVIYDTLGTLIRERKIFHTGSGYFVVTSDTYRMPEDPTKTIPLSWLHYNPNYIPVLNSNAKGLTRTISCQVTLANEPRKDGSEKSSNPDDKIAEMRQTLERETLDRQPLADKPRLARSLSARRPRERVPTKNEDHRDFRRSHSVRRQDEKEKKVVQEERKSTEDIAVNKKSTSKSKDKGEKKSLLAKIFGRKKKKPETTPKEEPKKVEHATFSDQFPPPEWSWYKEQVEKQHRIHKWMQNVPHHPHNFHHQNYEQVHQIYQHHPHHSDYQTMRFGHGPIRSDAIYGRHLPPQQENHYHVPPRMRMRNNPPPPMNDDYEEIQDVDANSRFRSTLPHHHHHPHEIENLRRMSDGRHTRRKEKSKRMSLDRKVDSNYENVPVSSKYHSPAFPYHTERSPHTHEHNQQITHPQYSSTPRVTGMWHPHHESYYPEFHAEEIVQHQGTVQKTKKKSHRKHGQSSHRHVDERHRLPAKNTSISLSHDSGVNLIGLHAVQYNHPHDIHHRRRVQDDMSIRNNLRNDPYDSYEDIPNYNKHEDRPNYNKQVVCEVEINKSPETRTRPNEYVPMEMDSKTENQKQRNSCNSDSALTFSEQSCETVVKKEDKDIEDITKETSEIVLGDSGFSSPRVCDDNSPEMEKQKIKSKVKELEKGSHSDLCDKNVYQKSDDSSPEIHDSRSSDKENRINMINNLKQAHGDYGVLTHVNPVNGKIPLFPQNTMNAQIPRKFSFEDDYGFL</sequence>
<feature type="compositionally biased region" description="Basic and acidic residues" evidence="1">
    <location>
        <begin position="534"/>
        <end position="544"/>
    </location>
</feature>
<dbReference type="GO" id="GO:0000977">
    <property type="term" value="F:RNA polymerase II transcription regulatory region sequence-specific DNA binding"/>
    <property type="evidence" value="ECO:0007669"/>
    <property type="project" value="TreeGrafter"/>
</dbReference>
<feature type="compositionally biased region" description="Basic and acidic residues" evidence="1">
    <location>
        <begin position="368"/>
        <end position="383"/>
    </location>
</feature>
<dbReference type="EMBL" id="JH816443">
    <property type="protein sequence ID" value="EKC31721.1"/>
    <property type="molecule type" value="Genomic_DNA"/>
</dbReference>
<name>K1RC94_MAGGI</name>
<dbReference type="InterPro" id="IPR040126">
    <property type="entry name" value="STOX1/2"/>
</dbReference>
<dbReference type="InterPro" id="IPR019391">
    <property type="entry name" value="Storkhead-box_WHD"/>
</dbReference>
<feature type="region of interest" description="Disordered" evidence="1">
    <location>
        <begin position="814"/>
        <end position="848"/>
    </location>
</feature>
<dbReference type="GO" id="GO:0005737">
    <property type="term" value="C:cytoplasm"/>
    <property type="evidence" value="ECO:0007669"/>
    <property type="project" value="TreeGrafter"/>
</dbReference>
<dbReference type="PANTHER" id="PTHR22437">
    <property type="entry name" value="WINGED HELIX DOMAIN-CONTAINING PROTEIN"/>
    <property type="match status" value="1"/>
</dbReference>
<feature type="region of interest" description="Disordered" evidence="1">
    <location>
        <begin position="613"/>
        <end position="636"/>
    </location>
</feature>
<feature type="compositionally biased region" description="Basic and acidic residues" evidence="1">
    <location>
        <begin position="513"/>
        <end position="525"/>
    </location>
</feature>
<accession>K1RC94</accession>
<dbReference type="KEGG" id="crg:105329617"/>
<evidence type="ECO:0000313" key="2">
    <source>
        <dbReference type="EMBL" id="EKC31721.1"/>
    </source>
</evidence>
<feature type="compositionally biased region" description="Basic and acidic residues" evidence="1">
    <location>
        <begin position="833"/>
        <end position="848"/>
    </location>
</feature>